<sequence length="91" mass="8886">MIRKLPLALGAAALLGLTACADLDSSTQRTMTGGLAGAGAGALIGSFSGNAGLGAAIGAGLGAGGGFVYDRHVRARDRAFEEGVQAGRAQR</sequence>
<dbReference type="RefSeq" id="WP_216838178.1">
    <property type="nucleotide sequence ID" value="NZ_JAFNJS010000006.1"/>
</dbReference>
<keyword evidence="1" id="KW-0732">Signal</keyword>
<organism evidence="3 4">
    <name type="scientific">Falsiroseomonas tokyonensis</name>
    <dbReference type="NCBI Taxonomy" id="430521"/>
    <lineage>
        <taxon>Bacteria</taxon>
        <taxon>Pseudomonadati</taxon>
        <taxon>Pseudomonadota</taxon>
        <taxon>Alphaproteobacteria</taxon>
        <taxon>Acetobacterales</taxon>
        <taxon>Roseomonadaceae</taxon>
        <taxon>Falsiroseomonas</taxon>
    </lineage>
</organism>
<dbReference type="EMBL" id="JBHRSB010000006">
    <property type="protein sequence ID" value="MFC3002093.1"/>
    <property type="molecule type" value="Genomic_DNA"/>
</dbReference>
<evidence type="ECO:0000313" key="4">
    <source>
        <dbReference type="Proteomes" id="UP001595420"/>
    </source>
</evidence>
<evidence type="ECO:0000259" key="2">
    <source>
        <dbReference type="Pfam" id="PF13488"/>
    </source>
</evidence>
<dbReference type="Pfam" id="PF13488">
    <property type="entry name" value="Gly-zipper_Omp"/>
    <property type="match status" value="1"/>
</dbReference>
<dbReference type="Proteomes" id="UP001595420">
    <property type="component" value="Unassembled WGS sequence"/>
</dbReference>
<dbReference type="InterPro" id="IPR039567">
    <property type="entry name" value="Gly-zipper"/>
</dbReference>
<gene>
    <name evidence="3" type="ORF">ACFOD3_19470</name>
</gene>
<feature type="signal peptide" evidence="1">
    <location>
        <begin position="1"/>
        <end position="21"/>
    </location>
</feature>
<keyword evidence="4" id="KW-1185">Reference proteome</keyword>
<comment type="caution">
    <text evidence="3">The sequence shown here is derived from an EMBL/GenBank/DDBJ whole genome shotgun (WGS) entry which is preliminary data.</text>
</comment>
<accession>A0ABV7BXL3</accession>
<feature type="domain" description="Glycine zipper" evidence="2">
    <location>
        <begin position="32"/>
        <end position="70"/>
    </location>
</feature>
<evidence type="ECO:0000313" key="3">
    <source>
        <dbReference type="EMBL" id="MFC3002093.1"/>
    </source>
</evidence>
<evidence type="ECO:0000256" key="1">
    <source>
        <dbReference type="SAM" id="SignalP"/>
    </source>
</evidence>
<feature type="chain" id="PRO_5047145291" evidence="1">
    <location>
        <begin position="22"/>
        <end position="91"/>
    </location>
</feature>
<dbReference type="PROSITE" id="PS51257">
    <property type="entry name" value="PROKAR_LIPOPROTEIN"/>
    <property type="match status" value="1"/>
</dbReference>
<protein>
    <submittedName>
        <fullName evidence="3">Glycine zipper domain-containing protein</fullName>
    </submittedName>
</protein>
<reference evidence="4" key="1">
    <citation type="journal article" date="2019" name="Int. J. Syst. Evol. Microbiol.">
        <title>The Global Catalogue of Microorganisms (GCM) 10K type strain sequencing project: providing services to taxonomists for standard genome sequencing and annotation.</title>
        <authorList>
            <consortium name="The Broad Institute Genomics Platform"/>
            <consortium name="The Broad Institute Genome Sequencing Center for Infectious Disease"/>
            <person name="Wu L."/>
            <person name="Ma J."/>
        </authorList>
    </citation>
    <scope>NUCLEOTIDE SEQUENCE [LARGE SCALE GENOMIC DNA]</scope>
    <source>
        <strain evidence="4">CGMCC 1.16855</strain>
    </source>
</reference>
<name>A0ABV7BXL3_9PROT</name>
<proteinExistence type="predicted"/>